<dbReference type="SUPFAM" id="SSF52091">
    <property type="entry name" value="SpoIIaa-like"/>
    <property type="match status" value="1"/>
</dbReference>
<dbReference type="PROSITE" id="PS50801">
    <property type="entry name" value="STAS"/>
    <property type="match status" value="1"/>
</dbReference>
<keyword evidence="1" id="KW-0597">Phosphoprotein</keyword>
<dbReference type="InterPro" id="IPR051932">
    <property type="entry name" value="Bact_StressResp_Reg"/>
</dbReference>
<gene>
    <name evidence="5" type="ORF">POL58_48675</name>
</gene>
<dbReference type="InterPro" id="IPR035965">
    <property type="entry name" value="PAS-like_dom_sf"/>
</dbReference>
<feature type="domain" description="PAS" evidence="2">
    <location>
        <begin position="200"/>
        <end position="245"/>
    </location>
</feature>
<evidence type="ECO:0000259" key="2">
    <source>
        <dbReference type="PROSITE" id="PS50112"/>
    </source>
</evidence>
<dbReference type="SUPFAM" id="SSF55785">
    <property type="entry name" value="PYP-like sensor domain (PAS domain)"/>
    <property type="match status" value="2"/>
</dbReference>
<dbReference type="InterPro" id="IPR000014">
    <property type="entry name" value="PAS"/>
</dbReference>
<evidence type="ECO:0000259" key="4">
    <source>
        <dbReference type="PROSITE" id="PS50801"/>
    </source>
</evidence>
<reference evidence="5 6" key="1">
    <citation type="submission" date="2022-11" db="EMBL/GenBank/DDBJ databases">
        <title>Minimal conservation of predation-associated metabolite biosynthetic gene clusters underscores biosynthetic potential of Myxococcota including descriptions for ten novel species: Archangium lansinium sp. nov., Myxococcus landrumus sp. nov., Nannocystis bai.</title>
        <authorList>
            <person name="Ahearne A."/>
            <person name="Stevens C."/>
            <person name="Dowd S."/>
        </authorList>
    </citation>
    <scope>NUCLEOTIDE SEQUENCE [LARGE SCALE GENOMIC DNA]</scope>
    <source>
        <strain evidence="5 6">NCELM</strain>
    </source>
</reference>
<proteinExistence type="predicted"/>
<dbReference type="PROSITE" id="PS50112">
    <property type="entry name" value="PAS"/>
    <property type="match status" value="1"/>
</dbReference>
<dbReference type="RefSeq" id="WP_272011092.1">
    <property type="nucleotide sequence ID" value="NZ_JAQNDN010000028.1"/>
</dbReference>
<dbReference type="Gene3D" id="3.30.750.24">
    <property type="entry name" value="STAS domain"/>
    <property type="match status" value="1"/>
</dbReference>
<evidence type="ECO:0000313" key="5">
    <source>
        <dbReference type="EMBL" id="MDC0675699.1"/>
    </source>
</evidence>
<name>A0ABT5BNF4_9BACT</name>
<feature type="domain" description="PAC" evidence="3">
    <location>
        <begin position="146"/>
        <end position="196"/>
    </location>
</feature>
<feature type="domain" description="PAC" evidence="3">
    <location>
        <begin position="272"/>
        <end position="324"/>
    </location>
</feature>
<dbReference type="InterPro" id="IPR002645">
    <property type="entry name" value="STAS_dom"/>
</dbReference>
<dbReference type="Pfam" id="PF08448">
    <property type="entry name" value="PAS_4"/>
    <property type="match status" value="2"/>
</dbReference>
<dbReference type="CDD" id="cd00130">
    <property type="entry name" value="PAS"/>
    <property type="match status" value="1"/>
</dbReference>
<dbReference type="SMART" id="SM00091">
    <property type="entry name" value="PAS"/>
    <property type="match status" value="2"/>
</dbReference>
<dbReference type="PROSITE" id="PS50113">
    <property type="entry name" value="PAC"/>
    <property type="match status" value="2"/>
</dbReference>
<organism evidence="5 6">
    <name type="scientific">Nannocystis radixulma</name>
    <dbReference type="NCBI Taxonomy" id="2995305"/>
    <lineage>
        <taxon>Bacteria</taxon>
        <taxon>Pseudomonadati</taxon>
        <taxon>Myxococcota</taxon>
        <taxon>Polyangia</taxon>
        <taxon>Nannocystales</taxon>
        <taxon>Nannocystaceae</taxon>
        <taxon>Nannocystis</taxon>
    </lineage>
</organism>
<dbReference type="InterPro" id="IPR013656">
    <property type="entry name" value="PAS_4"/>
</dbReference>
<dbReference type="PANTHER" id="PTHR33745">
    <property type="entry name" value="RSBT ANTAGONIST PROTEIN RSBS-RELATED"/>
    <property type="match status" value="1"/>
</dbReference>
<dbReference type="Gene3D" id="3.30.450.20">
    <property type="entry name" value="PAS domain"/>
    <property type="match status" value="2"/>
</dbReference>
<comment type="caution">
    <text evidence="5">The sequence shown here is derived from an EMBL/GenBank/DDBJ whole genome shotgun (WGS) entry which is preliminary data.</text>
</comment>
<dbReference type="InterPro" id="IPR036513">
    <property type="entry name" value="STAS_dom_sf"/>
</dbReference>
<evidence type="ECO:0000259" key="3">
    <source>
        <dbReference type="PROSITE" id="PS50113"/>
    </source>
</evidence>
<dbReference type="InterPro" id="IPR000700">
    <property type="entry name" value="PAS-assoc_C"/>
</dbReference>
<dbReference type="NCBIfam" id="TIGR00229">
    <property type="entry name" value="sensory_box"/>
    <property type="match status" value="2"/>
</dbReference>
<evidence type="ECO:0000256" key="1">
    <source>
        <dbReference type="ARBA" id="ARBA00022553"/>
    </source>
</evidence>
<dbReference type="EMBL" id="JAQNDN010000028">
    <property type="protein sequence ID" value="MDC0675699.1"/>
    <property type="molecule type" value="Genomic_DNA"/>
</dbReference>
<dbReference type="Proteomes" id="UP001217838">
    <property type="component" value="Unassembled WGS sequence"/>
</dbReference>
<protein>
    <submittedName>
        <fullName evidence="5">PAS domain-containing protein</fullName>
    </submittedName>
</protein>
<accession>A0ABT5BNF4</accession>
<dbReference type="PANTHER" id="PTHR33745:SF3">
    <property type="entry name" value="RSBT CO-ANTAGONIST PROTEIN RSBRC"/>
    <property type="match status" value="1"/>
</dbReference>
<dbReference type="CDD" id="cd07041">
    <property type="entry name" value="STAS_RsbR_RsbS_like"/>
    <property type="match status" value="1"/>
</dbReference>
<keyword evidence="6" id="KW-1185">Reference proteome</keyword>
<sequence>MNIESGQETQYRNDVFCEVGDPRGGGPSQREREFAQGVRLRIYPASSLTRPMRFCGPGLLTQSLSPRRRCRMGAIMSEYENIVRVVFDNLDVMAWATDAQGTVKLSEGGALQAIGMRPGQLVGLNVLEMYRDRPETLGPVKQALAGEAHTSLSVENGRILETQYRPMRGPSGELLGIAGLSSDVTERERARQEMARQTDELRRLAELLDLTHDAVMTRTIGGTITYWNRGAEQLYGHERGAAMGRRSHELLRTCFPTELGTIDGHLRMTGYWNGELTHFRADGQELIVASRWVLKRGEDGQADEVLELNTDVTARKRAEAEEAQRQQVLLAQAQAIQELSTPLIPVTDDILVMPMIGTVDSIRAKQIMEAILRGVADSRARFVILDITGVLVVDTAVAGALLRTAHATRLLGADVIITGIRPEIAQTLVQIEANLERIVTRSTLQSGIAFALGKRQLDV</sequence>
<dbReference type="Pfam" id="PF01740">
    <property type="entry name" value="STAS"/>
    <property type="match status" value="1"/>
</dbReference>
<feature type="domain" description="STAS" evidence="4">
    <location>
        <begin position="340"/>
        <end position="451"/>
    </location>
</feature>
<evidence type="ECO:0000313" key="6">
    <source>
        <dbReference type="Proteomes" id="UP001217838"/>
    </source>
</evidence>